<evidence type="ECO:0000259" key="2">
    <source>
        <dbReference type="Pfam" id="PF12937"/>
    </source>
</evidence>
<dbReference type="AlphaFoldDB" id="A0A9N9D026"/>
<accession>A0A9N9D026</accession>
<evidence type="ECO:0000256" key="1">
    <source>
        <dbReference type="SAM" id="MobiDB-lite"/>
    </source>
</evidence>
<name>A0A9N9D026_9GLOM</name>
<reference evidence="3" key="1">
    <citation type="submission" date="2021-06" db="EMBL/GenBank/DDBJ databases">
        <authorList>
            <person name="Kallberg Y."/>
            <person name="Tangrot J."/>
            <person name="Rosling A."/>
        </authorList>
    </citation>
    <scope>NUCLEOTIDE SEQUENCE</scope>
    <source>
        <strain evidence="3">MA453B</strain>
    </source>
</reference>
<dbReference type="EMBL" id="CAJVPY010004411">
    <property type="protein sequence ID" value="CAG8618357.1"/>
    <property type="molecule type" value="Genomic_DNA"/>
</dbReference>
<dbReference type="OrthoDB" id="2305998at2759"/>
<feature type="domain" description="F-box" evidence="2">
    <location>
        <begin position="4"/>
        <end position="40"/>
    </location>
</feature>
<keyword evidence="4" id="KW-1185">Reference proteome</keyword>
<dbReference type="Proteomes" id="UP000789405">
    <property type="component" value="Unassembled WGS sequence"/>
</dbReference>
<dbReference type="SUPFAM" id="SSF81383">
    <property type="entry name" value="F-box domain"/>
    <property type="match status" value="1"/>
</dbReference>
<comment type="caution">
    <text evidence="3">The sequence shown here is derived from an EMBL/GenBank/DDBJ whole genome shotgun (WGS) entry which is preliminary data.</text>
</comment>
<proteinExistence type="predicted"/>
<dbReference type="CDD" id="cd09917">
    <property type="entry name" value="F-box_SF"/>
    <property type="match status" value="1"/>
</dbReference>
<evidence type="ECO:0000313" key="4">
    <source>
        <dbReference type="Proteomes" id="UP000789405"/>
    </source>
</evidence>
<gene>
    <name evidence="3" type="ORF">DERYTH_LOCUS8508</name>
</gene>
<dbReference type="InterPro" id="IPR036047">
    <property type="entry name" value="F-box-like_dom_sf"/>
</dbReference>
<feature type="compositionally biased region" description="Low complexity" evidence="1">
    <location>
        <begin position="338"/>
        <end position="408"/>
    </location>
</feature>
<dbReference type="InterPro" id="IPR001810">
    <property type="entry name" value="F-box_dom"/>
</dbReference>
<dbReference type="Pfam" id="PF12937">
    <property type="entry name" value="F-box-like"/>
    <property type="match status" value="1"/>
</dbReference>
<organism evidence="3 4">
    <name type="scientific">Dentiscutata erythropus</name>
    <dbReference type="NCBI Taxonomy" id="1348616"/>
    <lineage>
        <taxon>Eukaryota</taxon>
        <taxon>Fungi</taxon>
        <taxon>Fungi incertae sedis</taxon>
        <taxon>Mucoromycota</taxon>
        <taxon>Glomeromycotina</taxon>
        <taxon>Glomeromycetes</taxon>
        <taxon>Diversisporales</taxon>
        <taxon>Gigasporaceae</taxon>
        <taxon>Dentiscutata</taxon>
    </lineage>
</organism>
<evidence type="ECO:0000313" key="3">
    <source>
        <dbReference type="EMBL" id="CAG8618357.1"/>
    </source>
</evidence>
<protein>
    <submittedName>
        <fullName evidence="3">17895_t:CDS:1</fullName>
    </submittedName>
</protein>
<sequence>MYSILPNELVLNILRYVLKGTSFDDFKKLRRTCKQWNDLIAVAINDEISQSFEHGWRICIFSSCQPPGQDEAYEISHPTYNNLKGEFVFTKFPTDYKSILYWPLEIWLNYDKFCVSSFSIKHDDYSIKKGNIIQYIDEFWNISVELLEKDSKFKIIDWKVKDEKIFKALTIYLNFKSSIYNKNDFKILLCTISNFYNFPERYYTIKSNPELLVKNEENRDSRILVARQHIIQTQISYQTIIENPSSPSAIGAPTTTTSLVIYATSATASLIISTTSTAPLAIVTTASLVGPASATASLIISTTSTAPLSIVTTASLVGPASVTASSVEPAATTAPSGEPATTTAPSEEPAAATAPATTTAPSEEPTATTTASSEEPAATTTESSEEPAATTTESSEEPAATTASSEEPAATEDCGEC</sequence>
<feature type="region of interest" description="Disordered" evidence="1">
    <location>
        <begin position="328"/>
        <end position="417"/>
    </location>
</feature>